<feature type="transmembrane region" description="Helical" evidence="1">
    <location>
        <begin position="568"/>
        <end position="589"/>
    </location>
</feature>
<accession>A0AAV2NIA6</accession>
<protein>
    <recommendedName>
        <fullName evidence="3">Nose resistant-to-fluoxetine protein N-terminal domain-containing protein</fullName>
    </recommendedName>
</protein>
<keyword evidence="1" id="KW-1133">Transmembrane helix</keyword>
<feature type="transmembrane region" description="Helical" evidence="1">
    <location>
        <begin position="346"/>
        <end position="377"/>
    </location>
</feature>
<keyword evidence="1" id="KW-0812">Transmembrane</keyword>
<feature type="transmembrane region" description="Helical" evidence="1">
    <location>
        <begin position="468"/>
        <end position="488"/>
    </location>
</feature>
<evidence type="ECO:0000313" key="4">
    <source>
        <dbReference type="EMBL" id="CAL1678841.1"/>
    </source>
</evidence>
<sequence length="712" mass="82647">MLFCRFIFILCICINFDALSCVFAQVHGSNDNKYEKISSNILPAYTVALRADLVNSTICRKELRDFRDAVNQRILWSLKMLDSSGGYKPGFLYGNNYWLGSRSQCLDIMNATPLEIAERHILNNTIYRNPKEESPPFKVNYFVAHFKHNSTLQYHINIPTEDLIMLGLCLPASCSIKDLNLILEKIFHDRVFFINDLYSVDFKLIEIKNLKSDQQWLFNDGIFFICVLALTFSMMIIGTIYDIFVHQKYLVVKDKTTANMENMPEEMEIMEMNIASSLLRESRIGKILMCFSMYTNTGIIFSTKLNADAIPVIHGLKFLSMSLLISLHTLFFMNDYVDNKALLWRIILYFFTQVLLNTNVSVDTFFFSSGFLVTYIYPKDKMDKERTTSINYKTKLNDFFNHIIKRFIRLTPAYMMMIGILQLNSAWYNKTSQFYSSYRSHETCTKYWWRNLLYINNLFDFDTMCMVWSWYLACDMQYFIIATVLLILSTLYFYMAVVILGVLLIGSIALSGYISYNYEFVPTIDEQYRLADVFYYSPWMRIGPYLIGIITGYIVRRLNKKLAIKKKTVILCWCLGSACNIFALLGLSIQNVPIVFTAISIALSRTLWAIGIAWIVIACVTKHGGIVNQLLSFKGWIPLSKLTYCAYLVNPIVIESIRLSSETSVHLEFLPLITMFIGYLVISYFCAYVLSLMAEIPYILLMRMFLQSRRKV</sequence>
<dbReference type="EMBL" id="OZ034838">
    <property type="protein sequence ID" value="CAL1678841.1"/>
    <property type="molecule type" value="Genomic_DNA"/>
</dbReference>
<evidence type="ECO:0000256" key="2">
    <source>
        <dbReference type="SAM" id="SignalP"/>
    </source>
</evidence>
<dbReference type="GO" id="GO:0016747">
    <property type="term" value="F:acyltransferase activity, transferring groups other than amino-acyl groups"/>
    <property type="evidence" value="ECO:0007669"/>
    <property type="project" value="InterPro"/>
</dbReference>
<evidence type="ECO:0000313" key="5">
    <source>
        <dbReference type="Proteomes" id="UP001497644"/>
    </source>
</evidence>
<name>A0AAV2NIA6_9HYME</name>
<dbReference type="InterPro" id="IPR002656">
    <property type="entry name" value="Acyl_transf_3_dom"/>
</dbReference>
<dbReference type="InterPro" id="IPR052728">
    <property type="entry name" value="O2_lipid_transport_reg"/>
</dbReference>
<keyword evidence="5" id="KW-1185">Reference proteome</keyword>
<feature type="transmembrane region" description="Helical" evidence="1">
    <location>
        <begin position="536"/>
        <end position="556"/>
    </location>
</feature>
<feature type="chain" id="PRO_5043842058" description="Nose resistant-to-fluoxetine protein N-terminal domain-containing protein" evidence="2">
    <location>
        <begin position="25"/>
        <end position="712"/>
    </location>
</feature>
<dbReference type="Proteomes" id="UP001497644">
    <property type="component" value="Chromosome 15"/>
</dbReference>
<dbReference type="PANTHER" id="PTHR11161:SF72">
    <property type="entry name" value="FI21449P1"/>
    <property type="match status" value="1"/>
</dbReference>
<feature type="domain" description="Nose resistant-to-fluoxetine protein N-terminal" evidence="3">
    <location>
        <begin position="56"/>
        <end position="201"/>
    </location>
</feature>
<feature type="transmembrane region" description="Helical" evidence="1">
    <location>
        <begin position="493"/>
        <end position="516"/>
    </location>
</feature>
<evidence type="ECO:0000256" key="1">
    <source>
        <dbReference type="SAM" id="Phobius"/>
    </source>
</evidence>
<organism evidence="4 5">
    <name type="scientific">Lasius platythorax</name>
    <dbReference type="NCBI Taxonomy" id="488582"/>
    <lineage>
        <taxon>Eukaryota</taxon>
        <taxon>Metazoa</taxon>
        <taxon>Ecdysozoa</taxon>
        <taxon>Arthropoda</taxon>
        <taxon>Hexapoda</taxon>
        <taxon>Insecta</taxon>
        <taxon>Pterygota</taxon>
        <taxon>Neoptera</taxon>
        <taxon>Endopterygota</taxon>
        <taxon>Hymenoptera</taxon>
        <taxon>Apocrita</taxon>
        <taxon>Aculeata</taxon>
        <taxon>Formicoidea</taxon>
        <taxon>Formicidae</taxon>
        <taxon>Formicinae</taxon>
        <taxon>Lasius</taxon>
        <taxon>Lasius</taxon>
    </lineage>
</organism>
<dbReference type="Pfam" id="PF01757">
    <property type="entry name" value="Acyl_transf_3"/>
    <property type="match status" value="1"/>
</dbReference>
<feature type="signal peptide" evidence="2">
    <location>
        <begin position="1"/>
        <end position="24"/>
    </location>
</feature>
<dbReference type="SMART" id="SM00703">
    <property type="entry name" value="NRF"/>
    <property type="match status" value="1"/>
</dbReference>
<dbReference type="InterPro" id="IPR006621">
    <property type="entry name" value="Nose-resist-to-fluoxetine_N"/>
</dbReference>
<keyword evidence="1" id="KW-0472">Membrane</keyword>
<proteinExistence type="predicted"/>
<feature type="transmembrane region" description="Helical" evidence="1">
    <location>
        <begin position="672"/>
        <end position="701"/>
    </location>
</feature>
<feature type="transmembrane region" description="Helical" evidence="1">
    <location>
        <begin position="316"/>
        <end position="334"/>
    </location>
</feature>
<feature type="transmembrane region" description="Helical" evidence="1">
    <location>
        <begin position="407"/>
        <end position="428"/>
    </location>
</feature>
<dbReference type="PANTHER" id="PTHR11161">
    <property type="entry name" value="O-ACYLTRANSFERASE"/>
    <property type="match status" value="1"/>
</dbReference>
<dbReference type="AlphaFoldDB" id="A0AAV2NIA6"/>
<feature type="transmembrane region" description="Helical" evidence="1">
    <location>
        <begin position="595"/>
        <end position="621"/>
    </location>
</feature>
<keyword evidence="2" id="KW-0732">Signal</keyword>
<feature type="transmembrane region" description="Helical" evidence="1">
    <location>
        <begin position="221"/>
        <end position="245"/>
    </location>
</feature>
<gene>
    <name evidence="4" type="ORF">LPLAT_LOCUS4625</name>
</gene>
<evidence type="ECO:0000259" key="3">
    <source>
        <dbReference type="SMART" id="SM00703"/>
    </source>
</evidence>
<dbReference type="Pfam" id="PF20146">
    <property type="entry name" value="NRF"/>
    <property type="match status" value="1"/>
</dbReference>
<reference evidence="4" key="1">
    <citation type="submission" date="2024-04" db="EMBL/GenBank/DDBJ databases">
        <authorList>
            <consortium name="Molecular Ecology Group"/>
        </authorList>
    </citation>
    <scope>NUCLEOTIDE SEQUENCE</scope>
</reference>